<dbReference type="Gene3D" id="3.40.50.1580">
    <property type="entry name" value="Nucleoside phosphorylase domain"/>
    <property type="match status" value="1"/>
</dbReference>
<evidence type="ECO:0000313" key="5">
    <source>
        <dbReference type="Proteomes" id="UP001610334"/>
    </source>
</evidence>
<dbReference type="Gene3D" id="1.25.40.20">
    <property type="entry name" value="Ankyrin repeat-containing domain"/>
    <property type="match status" value="1"/>
</dbReference>
<dbReference type="Pfam" id="PF12796">
    <property type="entry name" value="Ank_2"/>
    <property type="match status" value="1"/>
</dbReference>
<evidence type="ECO:0000256" key="2">
    <source>
        <dbReference type="PROSITE-ProRule" id="PRU00023"/>
    </source>
</evidence>
<dbReference type="SMART" id="SM00248">
    <property type="entry name" value="ANK"/>
    <property type="match status" value="4"/>
</dbReference>
<dbReference type="PROSITE" id="PS50297">
    <property type="entry name" value="ANK_REP_REGION"/>
    <property type="match status" value="3"/>
</dbReference>
<dbReference type="InterPro" id="IPR053137">
    <property type="entry name" value="NLR-like"/>
</dbReference>
<dbReference type="InterPro" id="IPR000845">
    <property type="entry name" value="Nucleoside_phosphorylase_d"/>
</dbReference>
<evidence type="ECO:0000313" key="4">
    <source>
        <dbReference type="EMBL" id="KAL2812481.1"/>
    </source>
</evidence>
<dbReference type="Pfam" id="PF01048">
    <property type="entry name" value="PNP_UDP_1"/>
    <property type="match status" value="1"/>
</dbReference>
<dbReference type="SUPFAM" id="SSF48403">
    <property type="entry name" value="Ankyrin repeat"/>
    <property type="match status" value="1"/>
</dbReference>
<protein>
    <recommendedName>
        <fullName evidence="3">NACHT domain-containing protein</fullName>
    </recommendedName>
</protein>
<dbReference type="PRINTS" id="PR01415">
    <property type="entry name" value="ANKYRIN"/>
</dbReference>
<dbReference type="InterPro" id="IPR056884">
    <property type="entry name" value="NPHP3-like_N"/>
</dbReference>
<dbReference type="Proteomes" id="UP001610334">
    <property type="component" value="Unassembled WGS sequence"/>
</dbReference>
<sequence length="1352" mass="150999">MPSRNDYTVGWICALPLEAAAAKLALDVIHEDPSPAADEHDDNVYTTGSVCRHLVVIVCLPAGQYGTNSAATVATQMRRSFKSIRYILVVGIAGGVPLPMDVRLGDVVVSQPTGMAGGVFQYDFGKRIAPDQLKPVGWSSSPPRGLLTVVSNVQSSVYQGQSKTASYLAQILGKDAEGSFVHPGERCDLLFDADYEHLGGEGNTDCGKCDRAKIKTRPARTPGQPKVHYGLIASGNQVMRDSRTRDEIAKNHNNVLCFEMEAAGVAHADSALVIRGICDYADSHKNKLWQGYAAAAAAAYAKELVSAMPPTATTITPAPPRKPTAEQRAEILGALLLSRPEDDRASLIMKKGKRVEGTCQWLASSTHYQSWLEAKEPRLLWISGGPGSGKTMLAIYLTQELERLAASKNAAALFFFCDTQDERRNTTAALLRGLLHQLLEQHSGLMEHIQKYFDAKSRAEYTVMRLAALWDVFKTALHHSRLDEVWCVIDALDECDEESLKLLLENFKIELAELAASHTRLKLVLLSRPQPAYIESKLASFPRLDLDHDSNHKGREDVERYITAKMNEIRLRPGLDDSDLREVQLQLEKSAEGTFLWIGFVVEELKTQKDSYAFRNVLKSVPKELGGMYKRILRRMKNEELPPRILHPVVLARQPLTLAELAAASDINGSTEYPPVKELQSKVASWDSLLRIVGETVQLIHGSAKEFLLSDDLKNDAELEMFRVREENHLDLVKACLDALEGKCSSSSSDVVGGPLLAYASSHWFEHLNLASKTIEDNVNLSREFFSPESATRGRWWKTYWSKAQFGAAPASFTLLHLAAYFGVTAWVEVLLQQSKSHLLHRRILERKDSYGRTPLFWAAGRGHTDVVKLLLKHHSKVNTRDKDRLTPLHIAVTAEHAPVVQLLLDNNADIEAKAAGGNTPLARAIEGGSKEMIILLLSRGAEMKYLYPQPQLHSQQDGIQNTAEALLAHCQGELLFRRFERRFKYLQLFLETGVFFLQFKPVLKLFTKLVNYQLERREANNLEVLRKLTEKHRSTGLRRAGKPVIVCCEKVIDRKDIHMLNGLLVPANRLFTMALTPGCEDLLEQAAIIAMATLQRAANQEFRAGLELLAQQGSKSLTIALNLNKQEVLDQAVSEALQMWYTAVSEERQRDALDIMESGWALYMAVFRDNDMNTIDHCIKLYVSVLQRLLQTSHADRLFDDIAQVLCKEATRIIDRQDINAATQMGEATLLLINAADDDLLEFLGSALPAALDLMLDDSLALDTVVWFLGATALVLKREIPLQQERVQVRALKSLVECMLLLKRAYPDGFNQIWETAQEILETAVEQKILQQRDIDQVSFQVFGAQPFYLV</sequence>
<dbReference type="PANTHER" id="PTHR46082:SF11">
    <property type="entry name" value="AAA+ ATPASE DOMAIN-CONTAINING PROTEIN-RELATED"/>
    <property type="match status" value="1"/>
</dbReference>
<feature type="repeat" description="ANK" evidence="2">
    <location>
        <begin position="851"/>
        <end position="883"/>
    </location>
</feature>
<dbReference type="PROSITE" id="PS50088">
    <property type="entry name" value="ANK_REPEAT"/>
    <property type="match status" value="3"/>
</dbReference>
<gene>
    <name evidence="4" type="ORF">BJX63DRAFT_242411</name>
</gene>
<feature type="domain" description="NACHT" evidence="3">
    <location>
        <begin position="378"/>
        <end position="529"/>
    </location>
</feature>
<keyword evidence="5" id="KW-1185">Reference proteome</keyword>
<dbReference type="InterPro" id="IPR054471">
    <property type="entry name" value="GPIID_WHD"/>
</dbReference>
<dbReference type="InterPro" id="IPR002110">
    <property type="entry name" value="Ankyrin_rpt"/>
</dbReference>
<dbReference type="Pfam" id="PF24883">
    <property type="entry name" value="NPHP3_N"/>
    <property type="match status" value="1"/>
</dbReference>
<evidence type="ECO:0000256" key="1">
    <source>
        <dbReference type="ARBA" id="ARBA00022737"/>
    </source>
</evidence>
<dbReference type="SUPFAM" id="SSF53167">
    <property type="entry name" value="Purine and uridine phosphorylases"/>
    <property type="match status" value="1"/>
</dbReference>
<dbReference type="SUPFAM" id="SSF52540">
    <property type="entry name" value="P-loop containing nucleoside triphosphate hydrolases"/>
    <property type="match status" value="1"/>
</dbReference>
<dbReference type="InterPro" id="IPR007111">
    <property type="entry name" value="NACHT_NTPase"/>
</dbReference>
<dbReference type="Pfam" id="PF22939">
    <property type="entry name" value="WHD_GPIID"/>
    <property type="match status" value="1"/>
</dbReference>
<dbReference type="Pfam" id="PF13637">
    <property type="entry name" value="Ank_4"/>
    <property type="match status" value="1"/>
</dbReference>
<accession>A0ABR4HAI3</accession>
<dbReference type="PANTHER" id="PTHR46082">
    <property type="entry name" value="ATP/GTP-BINDING PROTEIN-RELATED"/>
    <property type="match status" value="1"/>
</dbReference>
<reference evidence="4 5" key="1">
    <citation type="submission" date="2024-07" db="EMBL/GenBank/DDBJ databases">
        <title>Section-level genome sequencing and comparative genomics of Aspergillus sections Usti and Cavernicolus.</title>
        <authorList>
            <consortium name="Lawrence Berkeley National Laboratory"/>
            <person name="Nybo J.L."/>
            <person name="Vesth T.C."/>
            <person name="Theobald S."/>
            <person name="Frisvad J.C."/>
            <person name="Larsen T.O."/>
            <person name="Kjaerboelling I."/>
            <person name="Rothschild-Mancinelli K."/>
            <person name="Lyhne E.K."/>
            <person name="Kogle M.E."/>
            <person name="Barry K."/>
            <person name="Clum A."/>
            <person name="Na H."/>
            <person name="Ledsgaard L."/>
            <person name="Lin J."/>
            <person name="Lipzen A."/>
            <person name="Kuo A."/>
            <person name="Riley R."/>
            <person name="Mondo S."/>
            <person name="Labutti K."/>
            <person name="Haridas S."/>
            <person name="Pangalinan J."/>
            <person name="Salamov A.A."/>
            <person name="Simmons B.A."/>
            <person name="Magnuson J.K."/>
            <person name="Chen J."/>
            <person name="Drula E."/>
            <person name="Henrissat B."/>
            <person name="Wiebenga A."/>
            <person name="Lubbers R.J."/>
            <person name="Gomes A.C."/>
            <person name="Makela M.R."/>
            <person name="Stajich J."/>
            <person name="Grigoriev I.V."/>
            <person name="Mortensen U.H."/>
            <person name="De Vries R.P."/>
            <person name="Baker S.E."/>
            <person name="Andersen M.R."/>
        </authorList>
    </citation>
    <scope>NUCLEOTIDE SEQUENCE [LARGE SCALE GENOMIC DNA]</scope>
    <source>
        <strain evidence="4 5">CBS 588.65</strain>
    </source>
</reference>
<keyword evidence="1" id="KW-0677">Repeat</keyword>
<keyword evidence="2" id="KW-0040">ANK repeat</keyword>
<dbReference type="InterPro" id="IPR036770">
    <property type="entry name" value="Ankyrin_rpt-contain_sf"/>
</dbReference>
<dbReference type="EMBL" id="JBFXLT010000047">
    <property type="protein sequence ID" value="KAL2812481.1"/>
    <property type="molecule type" value="Genomic_DNA"/>
</dbReference>
<organism evidence="4 5">
    <name type="scientific">Aspergillus granulosus</name>
    <dbReference type="NCBI Taxonomy" id="176169"/>
    <lineage>
        <taxon>Eukaryota</taxon>
        <taxon>Fungi</taxon>
        <taxon>Dikarya</taxon>
        <taxon>Ascomycota</taxon>
        <taxon>Pezizomycotina</taxon>
        <taxon>Eurotiomycetes</taxon>
        <taxon>Eurotiomycetidae</taxon>
        <taxon>Eurotiales</taxon>
        <taxon>Aspergillaceae</taxon>
        <taxon>Aspergillus</taxon>
        <taxon>Aspergillus subgen. Nidulantes</taxon>
    </lineage>
</organism>
<feature type="repeat" description="ANK" evidence="2">
    <location>
        <begin position="884"/>
        <end position="916"/>
    </location>
</feature>
<dbReference type="Gene3D" id="3.40.50.300">
    <property type="entry name" value="P-loop containing nucleotide triphosphate hydrolases"/>
    <property type="match status" value="1"/>
</dbReference>
<dbReference type="InterPro" id="IPR027417">
    <property type="entry name" value="P-loop_NTPase"/>
</dbReference>
<name>A0ABR4HAI3_9EURO</name>
<proteinExistence type="predicted"/>
<evidence type="ECO:0000259" key="3">
    <source>
        <dbReference type="PROSITE" id="PS50837"/>
    </source>
</evidence>
<comment type="caution">
    <text evidence="4">The sequence shown here is derived from an EMBL/GenBank/DDBJ whole genome shotgun (WGS) entry which is preliminary data.</text>
</comment>
<dbReference type="InterPro" id="IPR035994">
    <property type="entry name" value="Nucleoside_phosphorylase_sf"/>
</dbReference>
<dbReference type="PROSITE" id="PS50837">
    <property type="entry name" value="NACHT"/>
    <property type="match status" value="1"/>
</dbReference>
<feature type="repeat" description="ANK" evidence="2">
    <location>
        <begin position="917"/>
        <end position="944"/>
    </location>
</feature>